<protein>
    <recommendedName>
        <fullName evidence="4">Eukaryotic translation initiation factor 5A</fullName>
        <shortName evidence="4">eIF-5A</shortName>
    </recommendedName>
</protein>
<dbReference type="GO" id="GO:0045905">
    <property type="term" value="P:positive regulation of translational termination"/>
    <property type="evidence" value="ECO:0007669"/>
    <property type="project" value="UniProtKB-UniRule"/>
</dbReference>
<dbReference type="Proteomes" id="UP000324800">
    <property type="component" value="Unassembled WGS sequence"/>
</dbReference>
<dbReference type="CDD" id="cd04468">
    <property type="entry name" value="S1_eIF5A"/>
    <property type="match status" value="1"/>
</dbReference>
<dbReference type="InterPro" id="IPR020189">
    <property type="entry name" value="IF5A_C"/>
</dbReference>
<comment type="caution">
    <text evidence="7">The sequence shown here is derived from an EMBL/GenBank/DDBJ whole genome shotgun (WGS) entry which is preliminary data.</text>
</comment>
<evidence type="ECO:0000256" key="5">
    <source>
        <dbReference type="SAM" id="MobiDB-lite"/>
    </source>
</evidence>
<proteinExistence type="inferred from homology"/>
<dbReference type="PANTHER" id="PTHR11673">
    <property type="entry name" value="TRANSLATION INITIATION FACTOR 5A FAMILY MEMBER"/>
    <property type="match status" value="1"/>
</dbReference>
<evidence type="ECO:0000313" key="7">
    <source>
        <dbReference type="EMBL" id="KAA6386509.1"/>
    </source>
</evidence>
<dbReference type="Pfam" id="PF21485">
    <property type="entry name" value="IF5A-like_N"/>
    <property type="match status" value="1"/>
</dbReference>
<keyword evidence="7" id="KW-0396">Initiation factor</keyword>
<dbReference type="Gene3D" id="2.30.30.30">
    <property type="match status" value="1"/>
</dbReference>
<dbReference type="InterPro" id="IPR014722">
    <property type="entry name" value="Rib_uL2_dom2"/>
</dbReference>
<reference evidence="7 8" key="1">
    <citation type="submission" date="2019-03" db="EMBL/GenBank/DDBJ databases">
        <title>Single cell metagenomics reveals metabolic interactions within the superorganism composed of flagellate Streblomastix strix and complex community of Bacteroidetes bacteria on its surface.</title>
        <authorList>
            <person name="Treitli S.C."/>
            <person name="Kolisko M."/>
            <person name="Husnik F."/>
            <person name="Keeling P."/>
            <person name="Hampl V."/>
        </authorList>
    </citation>
    <scope>NUCLEOTIDE SEQUENCE [LARGE SCALE GENOMIC DNA]</scope>
    <source>
        <strain evidence="7">ST1C</strain>
    </source>
</reference>
<dbReference type="GO" id="GO:0003723">
    <property type="term" value="F:RNA binding"/>
    <property type="evidence" value="ECO:0007669"/>
    <property type="project" value="InterPro"/>
</dbReference>
<dbReference type="Pfam" id="PF01287">
    <property type="entry name" value="eIF-5a"/>
    <property type="match status" value="1"/>
</dbReference>
<dbReference type="GO" id="GO:0043022">
    <property type="term" value="F:ribosome binding"/>
    <property type="evidence" value="ECO:0007669"/>
    <property type="project" value="UniProtKB-UniRule"/>
</dbReference>
<feature type="region of interest" description="Disordered" evidence="5">
    <location>
        <begin position="1"/>
        <end position="36"/>
    </location>
</feature>
<feature type="compositionally biased region" description="Basic and acidic residues" evidence="5">
    <location>
        <begin position="1"/>
        <end position="12"/>
    </location>
</feature>
<evidence type="ECO:0000256" key="1">
    <source>
        <dbReference type="ARBA" id="ARBA00006016"/>
    </source>
</evidence>
<accession>A0A5J4VW55</accession>
<evidence type="ECO:0000256" key="3">
    <source>
        <dbReference type="ARBA" id="ARBA00023071"/>
    </source>
</evidence>
<dbReference type="OrthoDB" id="9975114at2759"/>
<dbReference type="GO" id="GO:0003743">
    <property type="term" value="F:translation initiation factor activity"/>
    <property type="evidence" value="ECO:0007669"/>
    <property type="project" value="UniProtKB-KW"/>
</dbReference>
<comment type="PTM">
    <text evidence="4">eIF-5A seems to be the only eukaryotic protein to have a hypusine residue which is a post-translational modification of a lysine by the addition of a butylamino group.</text>
</comment>
<keyword evidence="2 4" id="KW-0648">Protein biosynthesis</keyword>
<comment type="function">
    <text evidence="4">Translation factor that promotes translation elongation and termination, particularly upon ribosome stalling at specific amino acid sequence contexts. Binds between the exit (E) and peptidyl (P) site of the ribosome and promotes rescue of stalled ribosome: specifically required for efficient translation of polyproline-containing peptides as well as other motifs that stall the ribosome. Acts as ribosome quality control (RQC) cofactor by joining the RQC complex to facilitate peptidyl transfer during CAT tailing step.</text>
</comment>
<dbReference type="SUPFAM" id="SSF50249">
    <property type="entry name" value="Nucleic acid-binding proteins"/>
    <property type="match status" value="1"/>
</dbReference>
<dbReference type="EMBL" id="SNRW01004773">
    <property type="protein sequence ID" value="KAA6386509.1"/>
    <property type="molecule type" value="Genomic_DNA"/>
</dbReference>
<gene>
    <name evidence="7" type="ORF">EZS28_017966</name>
</gene>
<feature type="compositionally biased region" description="Basic and acidic residues" evidence="5">
    <location>
        <begin position="21"/>
        <end position="33"/>
    </location>
</feature>
<evidence type="ECO:0000313" key="8">
    <source>
        <dbReference type="Proteomes" id="UP000324800"/>
    </source>
</evidence>
<dbReference type="SMART" id="SM01376">
    <property type="entry name" value="eIF-5a"/>
    <property type="match status" value="1"/>
</dbReference>
<sequence>MIELKGELDRMRKVSQWDQYEETHQKDQKKQNKEPGNCYVSCRPAKVIETLPSKTGKHGHEKMHITAIDIFNENKYETIQPSSHKISVPEVDRSEYQLIDLTDDGFCSLMLSNGSIREDLWLPDGDIGDAIRKQYENEKSLLLSSTKAMGLEQIMSFRQMQD</sequence>
<dbReference type="InterPro" id="IPR008991">
    <property type="entry name" value="Translation_prot_SH3-like_sf"/>
</dbReference>
<dbReference type="InterPro" id="IPR048670">
    <property type="entry name" value="IF5A-like_N"/>
</dbReference>
<dbReference type="GO" id="GO:0003746">
    <property type="term" value="F:translation elongation factor activity"/>
    <property type="evidence" value="ECO:0007669"/>
    <property type="project" value="UniProtKB-UniRule"/>
</dbReference>
<dbReference type="GO" id="GO:0045901">
    <property type="term" value="P:positive regulation of translational elongation"/>
    <property type="evidence" value="ECO:0007669"/>
    <property type="project" value="UniProtKB-UniRule"/>
</dbReference>
<dbReference type="PIRSF" id="PIRSF003025">
    <property type="entry name" value="eIF5A"/>
    <property type="match status" value="1"/>
</dbReference>
<dbReference type="AlphaFoldDB" id="A0A5J4VW55"/>
<feature type="domain" description="Translation initiation factor 5A C-terminal" evidence="6">
    <location>
        <begin position="90"/>
        <end position="158"/>
    </location>
</feature>
<evidence type="ECO:0000259" key="6">
    <source>
        <dbReference type="SMART" id="SM01376"/>
    </source>
</evidence>
<name>A0A5J4VW55_9EUKA</name>
<evidence type="ECO:0000256" key="2">
    <source>
        <dbReference type="ARBA" id="ARBA00022917"/>
    </source>
</evidence>
<organism evidence="7 8">
    <name type="scientific">Streblomastix strix</name>
    <dbReference type="NCBI Taxonomy" id="222440"/>
    <lineage>
        <taxon>Eukaryota</taxon>
        <taxon>Metamonada</taxon>
        <taxon>Preaxostyla</taxon>
        <taxon>Oxymonadida</taxon>
        <taxon>Streblomastigidae</taxon>
        <taxon>Streblomastix</taxon>
    </lineage>
</organism>
<dbReference type="InterPro" id="IPR001884">
    <property type="entry name" value="IF5A-like"/>
</dbReference>
<dbReference type="NCBIfam" id="TIGR00037">
    <property type="entry name" value="eIF_5A"/>
    <property type="match status" value="1"/>
</dbReference>
<comment type="similarity">
    <text evidence="1 4">Belongs to the eIF-5A family.</text>
</comment>
<evidence type="ECO:0000256" key="4">
    <source>
        <dbReference type="RuleBase" id="RU362005"/>
    </source>
</evidence>
<keyword evidence="3 4" id="KW-0385">Hypusine</keyword>
<dbReference type="Gene3D" id="2.40.50.140">
    <property type="entry name" value="Nucleic acid-binding proteins"/>
    <property type="match status" value="1"/>
</dbReference>
<dbReference type="SUPFAM" id="SSF50104">
    <property type="entry name" value="Translation proteins SH3-like domain"/>
    <property type="match status" value="1"/>
</dbReference>
<dbReference type="InterPro" id="IPR012340">
    <property type="entry name" value="NA-bd_OB-fold"/>
</dbReference>
<dbReference type="FunFam" id="2.40.50.140:FF:000034">
    <property type="entry name" value="Eukaryotic translation initiation factor 5A"/>
    <property type="match status" value="1"/>
</dbReference>